<evidence type="ECO:0000313" key="2">
    <source>
        <dbReference type="EMBL" id="SER99253.1"/>
    </source>
</evidence>
<dbReference type="Proteomes" id="UP000182584">
    <property type="component" value="Unassembled WGS sequence"/>
</dbReference>
<gene>
    <name evidence="1" type="ORF">SAMN04487884_108126</name>
    <name evidence="2" type="ORF">SAMN04487884_11598</name>
</gene>
<protein>
    <recommendedName>
        <fullName evidence="4">IS110 family transposase</fullName>
    </recommendedName>
</protein>
<dbReference type="EMBL" id="FOGJ01000008">
    <property type="protein sequence ID" value="SER64247.1"/>
    <property type="molecule type" value="Genomic_DNA"/>
</dbReference>
<dbReference type="AlphaFoldDB" id="A0A1H9QV43"/>
<evidence type="ECO:0008006" key="4">
    <source>
        <dbReference type="Google" id="ProtNLM"/>
    </source>
</evidence>
<proteinExistence type="predicted"/>
<evidence type="ECO:0000313" key="3">
    <source>
        <dbReference type="Proteomes" id="UP000182584"/>
    </source>
</evidence>
<organism evidence="1 3">
    <name type="scientific">Butyrivibrio fibrisolvens</name>
    <dbReference type="NCBI Taxonomy" id="831"/>
    <lineage>
        <taxon>Bacteria</taxon>
        <taxon>Bacillati</taxon>
        <taxon>Bacillota</taxon>
        <taxon>Clostridia</taxon>
        <taxon>Lachnospirales</taxon>
        <taxon>Lachnospiraceae</taxon>
        <taxon>Butyrivibrio</taxon>
    </lineage>
</organism>
<name>A0A1H9QV43_BUTFI</name>
<dbReference type="OrthoDB" id="9811278at2"/>
<dbReference type="EMBL" id="FOGJ01000015">
    <property type="protein sequence ID" value="SER99253.1"/>
    <property type="molecule type" value="Genomic_DNA"/>
</dbReference>
<sequence length="34" mass="3696">MISVGIDVSKGKSTVCILKPYGEIVCSPFEMQHV</sequence>
<evidence type="ECO:0000313" key="1">
    <source>
        <dbReference type="EMBL" id="SER64247.1"/>
    </source>
</evidence>
<feature type="non-terminal residue" evidence="1">
    <location>
        <position position="34"/>
    </location>
</feature>
<accession>A0A1H9QV43</accession>
<reference evidence="1 3" key="1">
    <citation type="submission" date="2016-10" db="EMBL/GenBank/DDBJ databases">
        <authorList>
            <person name="de Groot N.N."/>
        </authorList>
    </citation>
    <scope>NUCLEOTIDE SEQUENCE [LARGE SCALE GENOMIC DNA]</scope>
    <source>
        <strain evidence="1 3">AR40</strain>
    </source>
</reference>